<keyword evidence="5" id="KW-1185">Reference proteome</keyword>
<comment type="subcellular location">
    <subcellularLocation>
        <location evidence="1">Membrane</location>
        <topology evidence="1">Single-pass membrane protein</topology>
    </subcellularLocation>
</comment>
<dbReference type="InterPro" id="IPR036013">
    <property type="entry name" value="Band_7/SPFH_dom_sf"/>
</dbReference>
<feature type="domain" description="Band 7" evidence="3">
    <location>
        <begin position="19"/>
        <end position="181"/>
    </location>
</feature>
<reference evidence="4" key="1">
    <citation type="submission" date="2020-08" db="EMBL/GenBank/DDBJ databases">
        <title>Lewinella bacteria from marine environments.</title>
        <authorList>
            <person name="Zhong Y."/>
        </authorList>
    </citation>
    <scope>NUCLEOTIDE SEQUENCE</scope>
    <source>
        <strain evidence="4">KCTC 42187</strain>
    </source>
</reference>
<dbReference type="AlphaFoldDB" id="A0A923PJC1"/>
<dbReference type="InterPro" id="IPR000163">
    <property type="entry name" value="Prohibitin"/>
</dbReference>
<dbReference type="CDD" id="cd03401">
    <property type="entry name" value="SPFH_prohibitin"/>
    <property type="match status" value="1"/>
</dbReference>
<dbReference type="SUPFAM" id="SSF117892">
    <property type="entry name" value="Band 7/SPFH domain"/>
    <property type="match status" value="1"/>
</dbReference>
<name>A0A923PJC1_9BACT</name>
<evidence type="ECO:0000256" key="1">
    <source>
        <dbReference type="ARBA" id="ARBA00004167"/>
    </source>
</evidence>
<dbReference type="PANTHER" id="PTHR23222:SF0">
    <property type="entry name" value="PROHIBITIN 1"/>
    <property type="match status" value="1"/>
</dbReference>
<dbReference type="RefSeq" id="WP_187465745.1">
    <property type="nucleotide sequence ID" value="NZ_JACSIT010000069.1"/>
</dbReference>
<keyword evidence="2" id="KW-0175">Coiled coil</keyword>
<evidence type="ECO:0000256" key="2">
    <source>
        <dbReference type="SAM" id="Coils"/>
    </source>
</evidence>
<protein>
    <submittedName>
        <fullName evidence="4">Prohibitin family protein</fullName>
    </submittedName>
</protein>
<evidence type="ECO:0000259" key="3">
    <source>
        <dbReference type="SMART" id="SM00244"/>
    </source>
</evidence>
<dbReference type="PANTHER" id="PTHR23222">
    <property type="entry name" value="PROHIBITIN"/>
    <property type="match status" value="1"/>
</dbReference>
<comment type="caution">
    <text evidence="4">The sequence shown here is derived from an EMBL/GenBank/DDBJ whole genome shotgun (WGS) entry which is preliminary data.</text>
</comment>
<dbReference type="Proteomes" id="UP000650081">
    <property type="component" value="Unassembled WGS sequence"/>
</dbReference>
<dbReference type="Gene3D" id="3.30.479.30">
    <property type="entry name" value="Band 7 domain"/>
    <property type="match status" value="1"/>
</dbReference>
<dbReference type="InterPro" id="IPR001107">
    <property type="entry name" value="Band_7"/>
</dbReference>
<dbReference type="SMART" id="SM00244">
    <property type="entry name" value="PHB"/>
    <property type="match status" value="1"/>
</dbReference>
<gene>
    <name evidence="4" type="ORF">H9S92_05660</name>
</gene>
<evidence type="ECO:0000313" key="4">
    <source>
        <dbReference type="EMBL" id="MBC6993635.1"/>
    </source>
</evidence>
<accession>A0A923PJC1</accession>
<organism evidence="4 5">
    <name type="scientific">Neolewinella lacunae</name>
    <dbReference type="NCBI Taxonomy" id="1517758"/>
    <lineage>
        <taxon>Bacteria</taxon>
        <taxon>Pseudomonadati</taxon>
        <taxon>Bacteroidota</taxon>
        <taxon>Saprospiria</taxon>
        <taxon>Saprospirales</taxon>
        <taxon>Lewinellaceae</taxon>
        <taxon>Neolewinella</taxon>
    </lineage>
</organism>
<dbReference type="PRINTS" id="PR00679">
    <property type="entry name" value="PROHIBITIN"/>
</dbReference>
<feature type="coiled-coil region" evidence="2">
    <location>
        <begin position="180"/>
        <end position="214"/>
    </location>
</feature>
<proteinExistence type="predicted"/>
<dbReference type="EMBL" id="JACSIT010000069">
    <property type="protein sequence ID" value="MBC6993635.1"/>
    <property type="molecule type" value="Genomic_DNA"/>
</dbReference>
<dbReference type="Pfam" id="PF01145">
    <property type="entry name" value="Band_7"/>
    <property type="match status" value="1"/>
</dbReference>
<sequence>MRSLIRFVALCTAVFLLFPSCTIVREGEVGVKRTLGKYKEKPLDKGVAVFNPFITAVQKVSTQTENMEVELNLPSKEGLNIRAEISILYSVDGTRAPELLRQIGTNYERSVILPVFRSAVADVSARYFAKDMHTGQRSIIEGAIMEQMSKVLLDRGLIVENVLVKSIQLPANLARSIEEKLEAEQQALRMEFVLQQARQEADQQRIRAEGTRDAQLIIAEGLTAEVLRFKSIEAFLELSRSPNAKVIISNGEMPVMIEGNQK</sequence>
<evidence type="ECO:0000313" key="5">
    <source>
        <dbReference type="Proteomes" id="UP000650081"/>
    </source>
</evidence>
<dbReference type="GO" id="GO:0016020">
    <property type="term" value="C:membrane"/>
    <property type="evidence" value="ECO:0007669"/>
    <property type="project" value="UniProtKB-SubCell"/>
</dbReference>